<dbReference type="EMBL" id="JBCEVZ010000001">
    <property type="protein sequence ID" value="MEL5992711.1"/>
    <property type="molecule type" value="Genomic_DNA"/>
</dbReference>
<dbReference type="PANTHER" id="PTHR46580">
    <property type="entry name" value="SENSOR KINASE-RELATED"/>
    <property type="match status" value="1"/>
</dbReference>
<dbReference type="Proteomes" id="UP001479606">
    <property type="component" value="Unassembled WGS sequence"/>
</dbReference>
<dbReference type="Gene3D" id="2.130.10.130">
    <property type="entry name" value="Integrin alpha, N-terminal"/>
    <property type="match status" value="2"/>
</dbReference>
<proteinExistence type="predicted"/>
<evidence type="ECO:0000313" key="4">
    <source>
        <dbReference type="EMBL" id="MEL5992711.1"/>
    </source>
</evidence>
<feature type="domain" description="SbsA Ig-like" evidence="3">
    <location>
        <begin position="29"/>
        <end position="119"/>
    </location>
</feature>
<gene>
    <name evidence="4" type="ORF">AAFH49_00730</name>
</gene>
<accession>A0ABU9LQG0</accession>
<name>A0ABU9LQG0_9BACT</name>
<dbReference type="SUPFAM" id="SSF69318">
    <property type="entry name" value="Integrin alpha N-terminal domain"/>
    <property type="match status" value="1"/>
</dbReference>
<evidence type="ECO:0000259" key="3">
    <source>
        <dbReference type="Pfam" id="PF13205"/>
    </source>
</evidence>
<keyword evidence="5" id="KW-1185">Reference proteome</keyword>
<reference evidence="4 5" key="1">
    <citation type="journal article" date="2018" name="Arch. Microbiol.">
        <title>Hymenobacter segetis sp. nov., isolated from soil.</title>
        <authorList>
            <person name="Ten L.N."/>
            <person name="Lim S.J."/>
            <person name="Kim B.O."/>
            <person name="Kang I.K."/>
            <person name="Jung H.Y."/>
        </authorList>
    </citation>
    <scope>NUCLEOTIDE SEQUENCE [LARGE SCALE GENOMIC DNA]</scope>
    <source>
        <strain evidence="4 5">S7-3-11</strain>
    </source>
</reference>
<dbReference type="InterPro" id="IPR013517">
    <property type="entry name" value="FG-GAP"/>
</dbReference>
<keyword evidence="1 2" id="KW-0732">Signal</keyword>
<sequence length="561" mass="56146">MHFFYSSVRFRLALRSGLLLAPAGAALAQAPVITTATPMANALAATRTGPVTVSFSQPLTAASAGALQVFSNQRGGRRTAAAPATVSGSTLNFAPTAYPFMPGETVQYTVTTAAAGLGGALGRARVGQFTVAGGTGTGIFSLGSAPTVGGFANGGAMGDVDGDGDLDLLVATQSTTVSVRLNDGRGHFAGNTEVAVLTGTSLLLGDVDGDGDLDMVNSSPYRISVHLNDGAGVFSDSRQIPLVSSSSAANDAALGDVDGDGDLDLLFTRPGGPTNIAVRLNDGTGTFSGTREVEAGSAHSILLGDVDGDGDLDVLATGAANTVIIRLNDGSGNFTGTQQVATGTAYHITAGDVDGDGDLDLLAPNLSLNTVSVRLNDGNGNFSGTQEVSVGPHPVSVAAIDVDGDGDLDLATTNGLGSSTLSVRINNGSGLFSGSQDIAVGNFADQVFAGDADGDGDLDLVTNNSPGRSVSIMLNGSTALATARGYSSTGVSLWPNPSHGSSMLSGLAPHAPVQVLDPLGRVLLAITSEADGTARLVLPEKLSAGLYLVCGGGQVRRLVVE</sequence>
<organism evidence="4 5">
    <name type="scientific">Hymenobacter segetis</name>
    <dbReference type="NCBI Taxonomy" id="2025509"/>
    <lineage>
        <taxon>Bacteria</taxon>
        <taxon>Pseudomonadati</taxon>
        <taxon>Bacteroidota</taxon>
        <taxon>Cytophagia</taxon>
        <taxon>Cytophagales</taxon>
        <taxon>Hymenobacteraceae</taxon>
        <taxon>Hymenobacter</taxon>
    </lineage>
</organism>
<dbReference type="Pfam" id="PF13205">
    <property type="entry name" value="Big_5"/>
    <property type="match status" value="1"/>
</dbReference>
<protein>
    <submittedName>
        <fullName evidence="4">Ig-like domain-containing protein</fullName>
    </submittedName>
</protein>
<dbReference type="RefSeq" id="WP_342295231.1">
    <property type="nucleotide sequence ID" value="NZ_JBCEVZ010000001.1"/>
</dbReference>
<evidence type="ECO:0000256" key="2">
    <source>
        <dbReference type="SAM" id="SignalP"/>
    </source>
</evidence>
<dbReference type="InterPro" id="IPR028994">
    <property type="entry name" value="Integrin_alpha_N"/>
</dbReference>
<evidence type="ECO:0000313" key="5">
    <source>
        <dbReference type="Proteomes" id="UP001479606"/>
    </source>
</evidence>
<dbReference type="InterPro" id="IPR032812">
    <property type="entry name" value="SbsA_Ig"/>
</dbReference>
<feature type="chain" id="PRO_5046397344" evidence="2">
    <location>
        <begin position="29"/>
        <end position="561"/>
    </location>
</feature>
<evidence type="ECO:0000256" key="1">
    <source>
        <dbReference type="ARBA" id="ARBA00022729"/>
    </source>
</evidence>
<comment type="caution">
    <text evidence="4">The sequence shown here is derived from an EMBL/GenBank/DDBJ whole genome shotgun (WGS) entry which is preliminary data.</text>
</comment>
<dbReference type="Pfam" id="PF13517">
    <property type="entry name" value="FG-GAP_3"/>
    <property type="match status" value="3"/>
</dbReference>
<feature type="signal peptide" evidence="2">
    <location>
        <begin position="1"/>
        <end position="28"/>
    </location>
</feature>
<dbReference type="SUPFAM" id="SSF89372">
    <property type="entry name" value="Fucose-specific lectin"/>
    <property type="match status" value="1"/>
</dbReference>